<proteinExistence type="predicted"/>
<keyword evidence="1" id="KW-0597">Phosphoprotein</keyword>
<dbReference type="Proteomes" id="UP000625711">
    <property type="component" value="Unassembled WGS sequence"/>
</dbReference>
<protein>
    <recommendedName>
        <fullName evidence="3">Tantalus-like domain-containing protein</fullName>
    </recommendedName>
</protein>
<name>A0A834IJC6_RHYFE</name>
<accession>A0A834IJC6</accession>
<evidence type="ECO:0000313" key="4">
    <source>
        <dbReference type="EMBL" id="KAF7275142.1"/>
    </source>
</evidence>
<gene>
    <name evidence="4" type="ORF">GWI33_012143</name>
</gene>
<dbReference type="InterPro" id="IPR028149">
    <property type="entry name" value="Tantalus-like"/>
</dbReference>
<feature type="domain" description="Tantalus-like" evidence="3">
    <location>
        <begin position="69"/>
        <end position="108"/>
    </location>
</feature>
<organism evidence="4 5">
    <name type="scientific">Rhynchophorus ferrugineus</name>
    <name type="common">Red palm weevil</name>
    <name type="synonym">Curculio ferrugineus</name>
    <dbReference type="NCBI Taxonomy" id="354439"/>
    <lineage>
        <taxon>Eukaryota</taxon>
        <taxon>Metazoa</taxon>
        <taxon>Ecdysozoa</taxon>
        <taxon>Arthropoda</taxon>
        <taxon>Hexapoda</taxon>
        <taxon>Insecta</taxon>
        <taxon>Pterygota</taxon>
        <taxon>Neoptera</taxon>
        <taxon>Endopterygota</taxon>
        <taxon>Coleoptera</taxon>
        <taxon>Polyphaga</taxon>
        <taxon>Cucujiformia</taxon>
        <taxon>Curculionidae</taxon>
        <taxon>Dryophthorinae</taxon>
        <taxon>Rhynchophorus</taxon>
    </lineage>
</organism>
<sequence length="179" mass="21147">MSIISCYLSYCQEKDKNRPYNEVSTTSNSSSKDLNTETPVKLVRRSERNKHKSLETRDNRRVVKKPRKLSVKMRCLEDNFNVENYYLDKKIKLHSPALETIFEDPKENKFMSARKLRRCINFANLIKDKSKIKKRSMKAKELKKVAVIRKRIGMDYLLKKLALVEDNDNIFDNKISIIN</sequence>
<feature type="compositionally biased region" description="Polar residues" evidence="2">
    <location>
        <begin position="22"/>
        <end position="38"/>
    </location>
</feature>
<keyword evidence="5" id="KW-1185">Reference proteome</keyword>
<dbReference type="Pfam" id="PF15386">
    <property type="entry name" value="Tantalus"/>
    <property type="match status" value="1"/>
</dbReference>
<feature type="region of interest" description="Disordered" evidence="2">
    <location>
        <begin position="18"/>
        <end position="40"/>
    </location>
</feature>
<dbReference type="EMBL" id="JAACXV010011207">
    <property type="protein sequence ID" value="KAF7275142.1"/>
    <property type="molecule type" value="Genomic_DNA"/>
</dbReference>
<evidence type="ECO:0000256" key="2">
    <source>
        <dbReference type="SAM" id="MobiDB-lite"/>
    </source>
</evidence>
<reference evidence="4" key="1">
    <citation type="submission" date="2020-08" db="EMBL/GenBank/DDBJ databases">
        <title>Genome sequencing and assembly of the red palm weevil Rhynchophorus ferrugineus.</title>
        <authorList>
            <person name="Dias G.B."/>
            <person name="Bergman C.M."/>
            <person name="Manee M."/>
        </authorList>
    </citation>
    <scope>NUCLEOTIDE SEQUENCE</scope>
    <source>
        <strain evidence="4">AA-2017</strain>
        <tissue evidence="4">Whole larva</tissue>
    </source>
</reference>
<dbReference type="AlphaFoldDB" id="A0A834IJC6"/>
<comment type="caution">
    <text evidence="4">The sequence shown here is derived from an EMBL/GenBank/DDBJ whole genome shotgun (WGS) entry which is preliminary data.</text>
</comment>
<evidence type="ECO:0000256" key="1">
    <source>
        <dbReference type="ARBA" id="ARBA00022553"/>
    </source>
</evidence>
<evidence type="ECO:0000259" key="3">
    <source>
        <dbReference type="Pfam" id="PF15386"/>
    </source>
</evidence>
<evidence type="ECO:0000313" key="5">
    <source>
        <dbReference type="Proteomes" id="UP000625711"/>
    </source>
</evidence>
<dbReference type="OrthoDB" id="8035741at2759"/>